<dbReference type="EMBL" id="UOFH01000364">
    <property type="protein sequence ID" value="VAW66959.1"/>
    <property type="molecule type" value="Genomic_DNA"/>
</dbReference>
<dbReference type="InterPro" id="IPR003787">
    <property type="entry name" value="Sulphur_relay_DsrE/F-like"/>
</dbReference>
<dbReference type="SUPFAM" id="SSF75169">
    <property type="entry name" value="DsrEFH-like"/>
    <property type="match status" value="1"/>
</dbReference>
<sequence>MVTRRRLLRGLIATAAGVFGARAASSAENNSAENELRFPGDPTDHNVVYQLNKASEKYHDAVLFSAAEMLRKYGDNITVVVTAFGPGIHVLAKIPTRPVSEKNMLSVQSLADYGIKFHACGNTLKTLGWTADDLYDFVEIIPVGAADLLELQEQGYAYISL</sequence>
<organism evidence="1">
    <name type="scientific">hydrothermal vent metagenome</name>
    <dbReference type="NCBI Taxonomy" id="652676"/>
    <lineage>
        <taxon>unclassified sequences</taxon>
        <taxon>metagenomes</taxon>
        <taxon>ecological metagenomes</taxon>
    </lineage>
</organism>
<dbReference type="AlphaFoldDB" id="A0A3B0XYM2"/>
<accession>A0A3B0XYM2</accession>
<dbReference type="InterPro" id="IPR027396">
    <property type="entry name" value="DsrEFH-like"/>
</dbReference>
<dbReference type="Gene3D" id="3.40.1260.10">
    <property type="entry name" value="DsrEFH-like"/>
    <property type="match status" value="1"/>
</dbReference>
<name>A0A3B0XYM2_9ZZZZ</name>
<gene>
    <name evidence="1" type="ORF">MNBD_GAMMA08-3017</name>
</gene>
<dbReference type="InterPro" id="IPR006311">
    <property type="entry name" value="TAT_signal"/>
</dbReference>
<proteinExistence type="predicted"/>
<dbReference type="Pfam" id="PF02635">
    <property type="entry name" value="DsrE"/>
    <property type="match status" value="1"/>
</dbReference>
<evidence type="ECO:0000313" key="1">
    <source>
        <dbReference type="EMBL" id="VAW66959.1"/>
    </source>
</evidence>
<dbReference type="PROSITE" id="PS51318">
    <property type="entry name" value="TAT"/>
    <property type="match status" value="1"/>
</dbReference>
<dbReference type="PANTHER" id="PTHR37691:SF1">
    <property type="entry name" value="BLR3518 PROTEIN"/>
    <property type="match status" value="1"/>
</dbReference>
<reference evidence="1" key="1">
    <citation type="submission" date="2018-06" db="EMBL/GenBank/DDBJ databases">
        <authorList>
            <person name="Zhirakovskaya E."/>
        </authorList>
    </citation>
    <scope>NUCLEOTIDE SEQUENCE</scope>
</reference>
<protein>
    <submittedName>
        <fullName evidence="1">Uncharacterized protein</fullName>
    </submittedName>
</protein>
<dbReference type="PANTHER" id="PTHR37691">
    <property type="entry name" value="BLR3518 PROTEIN"/>
    <property type="match status" value="1"/>
</dbReference>